<dbReference type="GO" id="GO:0006829">
    <property type="term" value="P:zinc ion transport"/>
    <property type="evidence" value="ECO:0007669"/>
    <property type="project" value="UniProtKB-KW"/>
</dbReference>
<name>A0A1E5QAS2_9PROT</name>
<organism evidence="15 16">
    <name type="scientific">Magnetovibrio blakemorei</name>
    <dbReference type="NCBI Taxonomy" id="28181"/>
    <lineage>
        <taxon>Bacteria</taxon>
        <taxon>Pseudomonadati</taxon>
        <taxon>Pseudomonadota</taxon>
        <taxon>Alphaproteobacteria</taxon>
        <taxon>Rhodospirillales</taxon>
        <taxon>Magnetovibrionaceae</taxon>
        <taxon>Magnetovibrio</taxon>
    </lineage>
</organism>
<dbReference type="Pfam" id="PF00950">
    <property type="entry name" value="ABC-3"/>
    <property type="match status" value="1"/>
</dbReference>
<accession>A0A1E5QAS2</accession>
<keyword evidence="10" id="KW-0406">Ion transport</keyword>
<evidence type="ECO:0000256" key="5">
    <source>
        <dbReference type="ARBA" id="ARBA00022475"/>
    </source>
</evidence>
<evidence type="ECO:0000313" key="16">
    <source>
        <dbReference type="Proteomes" id="UP000095347"/>
    </source>
</evidence>
<evidence type="ECO:0000256" key="9">
    <source>
        <dbReference type="ARBA" id="ARBA00022989"/>
    </source>
</evidence>
<dbReference type="GO" id="GO:0043190">
    <property type="term" value="C:ATP-binding cassette (ABC) transporter complex"/>
    <property type="evidence" value="ECO:0007669"/>
    <property type="project" value="InterPro"/>
</dbReference>
<dbReference type="STRING" id="28181.BEN30_04760"/>
<keyword evidence="11 14" id="KW-0472">Membrane</keyword>
<dbReference type="Gene3D" id="1.10.3470.10">
    <property type="entry name" value="ABC transporter involved in vitamin B12 uptake, BtuC"/>
    <property type="match status" value="1"/>
</dbReference>
<evidence type="ECO:0000256" key="3">
    <source>
        <dbReference type="ARBA" id="ARBA00008034"/>
    </source>
</evidence>
<dbReference type="InterPro" id="IPR037294">
    <property type="entry name" value="ABC_BtuC-like"/>
</dbReference>
<evidence type="ECO:0000256" key="11">
    <source>
        <dbReference type="ARBA" id="ARBA00023136"/>
    </source>
</evidence>
<evidence type="ECO:0000256" key="6">
    <source>
        <dbReference type="ARBA" id="ARBA00022692"/>
    </source>
</evidence>
<feature type="transmembrane region" description="Helical" evidence="14">
    <location>
        <begin position="6"/>
        <end position="28"/>
    </location>
</feature>
<dbReference type="OrthoDB" id="9783937at2"/>
<evidence type="ECO:0000256" key="13">
    <source>
        <dbReference type="RuleBase" id="RU003943"/>
    </source>
</evidence>
<evidence type="ECO:0000313" key="15">
    <source>
        <dbReference type="EMBL" id="OEJ69080.1"/>
    </source>
</evidence>
<feature type="transmembrane region" description="Helical" evidence="14">
    <location>
        <begin position="40"/>
        <end position="73"/>
    </location>
</feature>
<dbReference type="InterPro" id="IPR001626">
    <property type="entry name" value="ABC_TroCD"/>
</dbReference>
<evidence type="ECO:0000256" key="2">
    <source>
        <dbReference type="ARBA" id="ARBA00004651"/>
    </source>
</evidence>
<keyword evidence="4 13" id="KW-0813">Transport</keyword>
<feature type="transmembrane region" description="Helical" evidence="14">
    <location>
        <begin position="212"/>
        <end position="233"/>
    </location>
</feature>
<comment type="function">
    <text evidence="1">Involved in the high-affinity zinc uptake transport system.</text>
</comment>
<dbReference type="GO" id="GO:0055085">
    <property type="term" value="P:transmembrane transport"/>
    <property type="evidence" value="ECO:0007669"/>
    <property type="project" value="InterPro"/>
</dbReference>
<dbReference type="Proteomes" id="UP000095347">
    <property type="component" value="Unassembled WGS sequence"/>
</dbReference>
<evidence type="ECO:0000256" key="4">
    <source>
        <dbReference type="ARBA" id="ARBA00022448"/>
    </source>
</evidence>
<feature type="transmembrane region" description="Helical" evidence="14">
    <location>
        <begin position="119"/>
        <end position="145"/>
    </location>
</feature>
<feature type="transmembrane region" description="Helical" evidence="14">
    <location>
        <begin position="239"/>
        <end position="257"/>
    </location>
</feature>
<evidence type="ECO:0000256" key="14">
    <source>
        <dbReference type="SAM" id="Phobius"/>
    </source>
</evidence>
<dbReference type="CDD" id="cd06550">
    <property type="entry name" value="TM_ABC_iron-siderophores_like"/>
    <property type="match status" value="1"/>
</dbReference>
<feature type="transmembrane region" description="Helical" evidence="14">
    <location>
        <begin position="170"/>
        <end position="200"/>
    </location>
</feature>
<keyword evidence="16" id="KW-1185">Reference proteome</keyword>
<protein>
    <recommendedName>
        <fullName evidence="12">High-affinity zinc uptake system membrane protein ZnuB</fullName>
    </recommendedName>
</protein>
<keyword evidence="6 13" id="KW-0812">Transmembrane</keyword>
<feature type="transmembrane region" description="Helical" evidence="14">
    <location>
        <begin position="85"/>
        <end position="107"/>
    </location>
</feature>
<gene>
    <name evidence="15" type="ORF">BEN30_04760</name>
</gene>
<keyword evidence="7" id="KW-0862">Zinc</keyword>
<comment type="subcellular location">
    <subcellularLocation>
        <location evidence="2 13">Cell membrane</location>
        <topology evidence="2 13">Multi-pass membrane protein</topology>
    </subcellularLocation>
</comment>
<dbReference type="AlphaFoldDB" id="A0A1E5QAS2"/>
<evidence type="ECO:0000256" key="8">
    <source>
        <dbReference type="ARBA" id="ARBA00022906"/>
    </source>
</evidence>
<reference evidence="16" key="1">
    <citation type="submission" date="2016-07" db="EMBL/GenBank/DDBJ databases">
        <authorList>
            <person name="Florea S."/>
            <person name="Webb J.S."/>
            <person name="Jaromczyk J."/>
            <person name="Schardl C.L."/>
        </authorList>
    </citation>
    <scope>NUCLEOTIDE SEQUENCE [LARGE SCALE GENOMIC DNA]</scope>
    <source>
        <strain evidence="16">MV-1</strain>
    </source>
</reference>
<comment type="caution">
    <text evidence="15">The sequence shown here is derived from an EMBL/GenBank/DDBJ whole genome shotgun (WGS) entry which is preliminary data.</text>
</comment>
<evidence type="ECO:0000256" key="10">
    <source>
        <dbReference type="ARBA" id="ARBA00023065"/>
    </source>
</evidence>
<dbReference type="PANTHER" id="PTHR30477:SF23">
    <property type="entry name" value="HIGH-AFFINITY ZINC UPTAKE SYSTEM MEMBRANE PROTEIN ZNUB"/>
    <property type="match status" value="1"/>
</dbReference>
<sequence length="261" mass="26842">MDAFLVRALLAGCAVAIVAGPLGAFVVWRRMAYFGGALSHTALLGVALGFLLGVEPIAGVSFVVVAVALILGGLQRVRGLSLDTLLGVVAHAALALGLIVASTLEGVRIDLMGYLFGDILAVGWADVAWIWLSIAVILGALSFLWRDLLSATVHADLAQVEGVNVRRTDVIFMLLLACVVALAMQVVGILLVTSMLIIPASAVRSLSRTPEAMAVLAAGTGVISVCAGLWASYLFDIPAGPGIVAAASLLFVGGMLVKSRA</sequence>
<dbReference type="EMBL" id="MCGG01000009">
    <property type="protein sequence ID" value="OEJ69080.1"/>
    <property type="molecule type" value="Genomic_DNA"/>
</dbReference>
<dbReference type="PANTHER" id="PTHR30477">
    <property type="entry name" value="ABC-TRANSPORTER METAL-BINDING PROTEIN"/>
    <property type="match status" value="1"/>
</dbReference>
<comment type="similarity">
    <text evidence="3 13">Belongs to the ABC-3 integral membrane protein family.</text>
</comment>
<evidence type="ECO:0000256" key="1">
    <source>
        <dbReference type="ARBA" id="ARBA00002313"/>
    </source>
</evidence>
<keyword evidence="8" id="KW-0864">Zinc transport</keyword>
<dbReference type="GO" id="GO:0010043">
    <property type="term" value="P:response to zinc ion"/>
    <property type="evidence" value="ECO:0007669"/>
    <property type="project" value="TreeGrafter"/>
</dbReference>
<proteinExistence type="inferred from homology"/>
<evidence type="ECO:0000256" key="7">
    <source>
        <dbReference type="ARBA" id="ARBA00022833"/>
    </source>
</evidence>
<keyword evidence="5" id="KW-1003">Cell membrane</keyword>
<keyword evidence="9 14" id="KW-1133">Transmembrane helix</keyword>
<dbReference type="SUPFAM" id="SSF81345">
    <property type="entry name" value="ABC transporter involved in vitamin B12 uptake, BtuC"/>
    <property type="match status" value="1"/>
</dbReference>
<evidence type="ECO:0000256" key="12">
    <source>
        <dbReference type="ARBA" id="ARBA00040080"/>
    </source>
</evidence>